<dbReference type="HOGENOM" id="CLU_2457299_0_0_1"/>
<dbReference type="VEuPathDB" id="VectorBase:ISCW023851"/>
<dbReference type="Proteomes" id="UP000001555">
    <property type="component" value="Unassembled WGS sequence"/>
</dbReference>
<gene>
    <name evidence="2" type="ORF">IscW_ISCW023851</name>
</gene>
<proteinExistence type="predicted"/>
<dbReference type="InParanoid" id="B7QN83"/>
<accession>B7QN83</accession>
<dbReference type="EnsemblMetazoa" id="ISCW023851-RA">
    <property type="protein sequence ID" value="ISCW023851-PA"/>
    <property type="gene ID" value="ISCW023851"/>
</dbReference>
<dbReference type="EMBL" id="DS976794">
    <property type="protein sequence ID" value="EEC20305.1"/>
    <property type="molecule type" value="Genomic_DNA"/>
</dbReference>
<feature type="region of interest" description="Disordered" evidence="1">
    <location>
        <begin position="50"/>
        <end position="89"/>
    </location>
</feature>
<evidence type="ECO:0000256" key="1">
    <source>
        <dbReference type="SAM" id="MobiDB-lite"/>
    </source>
</evidence>
<dbReference type="EMBL" id="ABJB011074586">
    <property type="status" value="NOT_ANNOTATED_CDS"/>
    <property type="molecule type" value="Genomic_DNA"/>
</dbReference>
<name>B7QN83_IXOSC</name>
<evidence type="ECO:0000313" key="2">
    <source>
        <dbReference type="EMBL" id="EEC20305.1"/>
    </source>
</evidence>
<dbReference type="AlphaFoldDB" id="B7QN83"/>
<reference evidence="2 4" key="1">
    <citation type="submission" date="2008-03" db="EMBL/GenBank/DDBJ databases">
        <title>Annotation of Ixodes scapularis.</title>
        <authorList>
            <consortium name="Ixodes scapularis Genome Project Consortium"/>
            <person name="Caler E."/>
            <person name="Hannick L.I."/>
            <person name="Bidwell S."/>
            <person name="Joardar V."/>
            <person name="Thiagarajan M."/>
            <person name="Amedeo P."/>
            <person name="Galinsky K.J."/>
            <person name="Schobel S."/>
            <person name="Inman J."/>
            <person name="Hostetler J."/>
            <person name="Miller J."/>
            <person name="Hammond M."/>
            <person name="Megy K."/>
            <person name="Lawson D."/>
            <person name="Kodira C."/>
            <person name="Sutton G."/>
            <person name="Meyer J."/>
            <person name="Hill C.A."/>
            <person name="Birren B."/>
            <person name="Nene V."/>
            <person name="Collins F."/>
            <person name="Alarcon-Chaidez F."/>
            <person name="Wikel S."/>
            <person name="Strausberg R."/>
        </authorList>
    </citation>
    <scope>NUCLEOTIDE SEQUENCE [LARGE SCALE GENOMIC DNA]</scope>
    <source>
        <strain evidence="4">Wikel</strain>
        <strain evidence="2">Wikel colony</strain>
    </source>
</reference>
<protein>
    <submittedName>
        <fullName evidence="2 3">Uncharacterized protein</fullName>
    </submittedName>
</protein>
<organism>
    <name type="scientific">Ixodes scapularis</name>
    <name type="common">Black-legged tick</name>
    <name type="synonym">Deer tick</name>
    <dbReference type="NCBI Taxonomy" id="6945"/>
    <lineage>
        <taxon>Eukaryota</taxon>
        <taxon>Metazoa</taxon>
        <taxon>Ecdysozoa</taxon>
        <taxon>Arthropoda</taxon>
        <taxon>Chelicerata</taxon>
        <taxon>Arachnida</taxon>
        <taxon>Acari</taxon>
        <taxon>Parasitiformes</taxon>
        <taxon>Ixodida</taxon>
        <taxon>Ixodoidea</taxon>
        <taxon>Ixodidae</taxon>
        <taxon>Ixodinae</taxon>
        <taxon>Ixodes</taxon>
    </lineage>
</organism>
<evidence type="ECO:0000313" key="4">
    <source>
        <dbReference type="Proteomes" id="UP000001555"/>
    </source>
</evidence>
<sequence length="89" mass="9314">MESPATVGYRNPSFAWHDRLAGCPARHSPWGERRARAVPKAAEGAVPVPMTPFAGSLSPSDAGSRRWVDDGGTGLVFTRGQDGAGAPLL</sequence>
<dbReference type="VEuPathDB" id="VectorBase:ISCI023851"/>
<evidence type="ECO:0000313" key="3">
    <source>
        <dbReference type="EnsemblMetazoa" id="ISCW023851-PA"/>
    </source>
</evidence>
<dbReference type="PaxDb" id="6945-B7QN83"/>
<keyword evidence="4" id="KW-1185">Reference proteome</keyword>
<reference evidence="3" key="2">
    <citation type="submission" date="2020-05" db="UniProtKB">
        <authorList>
            <consortium name="EnsemblMetazoa"/>
        </authorList>
    </citation>
    <scope>IDENTIFICATION</scope>
    <source>
        <strain evidence="3">wikel</strain>
    </source>
</reference>